<dbReference type="Proteomes" id="UP000002315">
    <property type="component" value="Chromosome"/>
</dbReference>
<proteinExistence type="predicted"/>
<keyword evidence="2" id="KW-1185">Reference proteome</keyword>
<gene>
    <name evidence="1" type="ordered locus">Mfer_0567</name>
</gene>
<protein>
    <submittedName>
        <fullName evidence="1">Uncharacterized protein</fullName>
    </submittedName>
</protein>
<evidence type="ECO:0000313" key="1">
    <source>
        <dbReference type="EMBL" id="ADP77367.1"/>
    </source>
</evidence>
<sequence length="401" mass="45621">MNQISICFRSVDETFPEDRTGVGESMDVIVNGKVYNHTLFVDPWYYEGLKEGWSWDHFDWKTYYDLAFKITIKWQRYPWQKYPIPVFTKDVYIHYKNLRNPDGSDAGFEEVISLCIAGEEALSLDPIRAGYEAVNLNSMSNWERAAYGTFLTGFKTLYMWLDAVRIVADNLGLSYREVDNQWPLFIICGVTNGVRDGAENRGTNGYTYIHVPSLTLQKDYYYWSPDSDPSVLDKKVKIFNIAKGLILKELEAIILRKIGIDAASPVEEVLDALKNGNAIIDHDPDFIKYLKISAPTGSYIFVDLANNGQTIAGKDYYSEIPTLGEIYGAAGQGGACYHYELTQKVPRIVVKDWNKLQEGLVELIFGLVELARSEGLDPMAYYAIYHAIYHCIGPAIEIRYT</sequence>
<dbReference type="KEGG" id="mfv:Mfer_0567"/>
<evidence type="ECO:0000313" key="2">
    <source>
        <dbReference type="Proteomes" id="UP000002315"/>
    </source>
</evidence>
<dbReference type="HOGENOM" id="CLU_686259_0_0_2"/>
<name>E3GYI5_METFV</name>
<organism evidence="1 2">
    <name type="scientific">Methanothermus fervidus (strain ATCC 43054 / DSM 2088 / JCM 10308 / V24 S)</name>
    <dbReference type="NCBI Taxonomy" id="523846"/>
    <lineage>
        <taxon>Archaea</taxon>
        <taxon>Methanobacteriati</taxon>
        <taxon>Methanobacteriota</taxon>
        <taxon>Methanomada group</taxon>
        <taxon>Methanobacteria</taxon>
        <taxon>Methanobacteriales</taxon>
        <taxon>Methanothermaceae</taxon>
        <taxon>Methanothermus</taxon>
    </lineage>
</organism>
<accession>E3GYI5</accession>
<reference evidence="1 2" key="1">
    <citation type="journal article" date="2010" name="Stand. Genomic Sci.">
        <title>Complete genome sequence of Methanothermus fervidus type strain (V24S).</title>
        <authorList>
            <person name="Anderson I."/>
            <person name="Djao O.D."/>
            <person name="Misra M."/>
            <person name="Chertkov O."/>
            <person name="Nolan M."/>
            <person name="Lucas S."/>
            <person name="Lapidus A."/>
            <person name="Del Rio T.G."/>
            <person name="Tice H."/>
            <person name="Cheng J.F."/>
            <person name="Tapia R."/>
            <person name="Han C."/>
            <person name="Goodwin L."/>
            <person name="Pitluck S."/>
            <person name="Liolios K."/>
            <person name="Ivanova N."/>
            <person name="Mavromatis K."/>
            <person name="Mikhailova N."/>
            <person name="Pati A."/>
            <person name="Brambilla E."/>
            <person name="Chen A."/>
            <person name="Palaniappan K."/>
            <person name="Land M."/>
            <person name="Hauser L."/>
            <person name="Chang Y.J."/>
            <person name="Jeffries C.D."/>
            <person name="Sikorski J."/>
            <person name="Spring S."/>
            <person name="Rohde M."/>
            <person name="Eichinger K."/>
            <person name="Huber H."/>
            <person name="Wirth R."/>
            <person name="Goker M."/>
            <person name="Detter J.C."/>
            <person name="Woyke T."/>
            <person name="Bristow J."/>
            <person name="Eisen J.A."/>
            <person name="Markowitz V."/>
            <person name="Hugenholtz P."/>
            <person name="Klenk H.P."/>
            <person name="Kyrpides N.C."/>
        </authorList>
    </citation>
    <scope>NUCLEOTIDE SEQUENCE [LARGE SCALE GENOMIC DNA]</scope>
    <source>
        <strain evidence="2">ATCC 43054 / DSM 2088 / JCM 10308 / V24 S</strain>
    </source>
</reference>
<dbReference type="EMBL" id="CP002278">
    <property type="protein sequence ID" value="ADP77367.1"/>
    <property type="molecule type" value="Genomic_DNA"/>
</dbReference>
<dbReference type="AlphaFoldDB" id="E3GYI5"/>